<reference evidence="2" key="1">
    <citation type="submission" date="2021-07" db="EMBL/GenBank/DDBJ databases">
        <title>Draft genome of Mortierella alpina, strain LL118, isolated from an aspen leaf litter sample.</title>
        <authorList>
            <person name="Yang S."/>
            <person name="Vinatzer B.A."/>
        </authorList>
    </citation>
    <scope>NUCLEOTIDE SEQUENCE</scope>
    <source>
        <strain evidence="2">LL118</strain>
    </source>
</reference>
<dbReference type="InterPro" id="IPR008972">
    <property type="entry name" value="Cupredoxin"/>
</dbReference>
<protein>
    <recommendedName>
        <fullName evidence="4">Phytocyanin domain-containing protein</fullName>
    </recommendedName>
</protein>
<dbReference type="SUPFAM" id="SSF49503">
    <property type="entry name" value="Cupredoxins"/>
    <property type="match status" value="1"/>
</dbReference>
<name>A0A9P8CYG1_MORAP</name>
<evidence type="ECO:0008006" key="4">
    <source>
        <dbReference type="Google" id="ProtNLM"/>
    </source>
</evidence>
<evidence type="ECO:0000256" key="1">
    <source>
        <dbReference type="SAM" id="SignalP"/>
    </source>
</evidence>
<keyword evidence="1" id="KW-0732">Signal</keyword>
<comment type="caution">
    <text evidence="2">The sequence shown here is derived from an EMBL/GenBank/DDBJ whole genome shotgun (WGS) entry which is preliminary data.</text>
</comment>
<feature type="chain" id="PRO_5040230393" description="Phytocyanin domain-containing protein" evidence="1">
    <location>
        <begin position="19"/>
        <end position="160"/>
    </location>
</feature>
<proteinExistence type="predicted"/>
<organism evidence="2 3">
    <name type="scientific">Mortierella alpina</name>
    <name type="common">Oleaginous fungus</name>
    <name type="synonym">Mortierella renispora</name>
    <dbReference type="NCBI Taxonomy" id="64518"/>
    <lineage>
        <taxon>Eukaryota</taxon>
        <taxon>Fungi</taxon>
        <taxon>Fungi incertae sedis</taxon>
        <taxon>Mucoromycota</taxon>
        <taxon>Mortierellomycotina</taxon>
        <taxon>Mortierellomycetes</taxon>
        <taxon>Mortierellales</taxon>
        <taxon>Mortierellaceae</taxon>
        <taxon>Mortierella</taxon>
    </lineage>
</organism>
<gene>
    <name evidence="2" type="ORF">KVV02_003034</name>
</gene>
<sequence>MKFSALSLAAAIVAPVFAVTYEIGFNNGSFVPKEITIAPGNTIRWTNADGDHAIVQTIAAGSCNATAGGFNSGTKKKGTVYDRTFLTPTTVFYKEGLGANCQKGATGTIFVKAGAPPPTMGPSGTRTAAPISTATNGAGFLTPEKAVYLGVAGFFGALAL</sequence>
<dbReference type="Gene3D" id="2.60.40.420">
    <property type="entry name" value="Cupredoxins - blue copper proteins"/>
    <property type="match status" value="1"/>
</dbReference>
<dbReference type="AlphaFoldDB" id="A0A9P8CYG1"/>
<evidence type="ECO:0000313" key="2">
    <source>
        <dbReference type="EMBL" id="KAG9319120.1"/>
    </source>
</evidence>
<accession>A0A9P8CYG1</accession>
<dbReference type="Proteomes" id="UP000717515">
    <property type="component" value="Unassembled WGS sequence"/>
</dbReference>
<evidence type="ECO:0000313" key="3">
    <source>
        <dbReference type="Proteomes" id="UP000717515"/>
    </source>
</evidence>
<feature type="signal peptide" evidence="1">
    <location>
        <begin position="1"/>
        <end position="18"/>
    </location>
</feature>
<dbReference type="EMBL" id="JAIFTL010000615">
    <property type="protein sequence ID" value="KAG9319120.1"/>
    <property type="molecule type" value="Genomic_DNA"/>
</dbReference>